<feature type="non-terminal residue" evidence="1">
    <location>
        <position position="176"/>
    </location>
</feature>
<dbReference type="Pfam" id="PF00653">
    <property type="entry name" value="BIR"/>
    <property type="match status" value="1"/>
</dbReference>
<dbReference type="AlphaFoldDB" id="A0A820EE06"/>
<protein>
    <submittedName>
        <fullName evidence="1">Uncharacterized protein</fullName>
    </submittedName>
</protein>
<dbReference type="PANTHER" id="PTHR10044:SF139">
    <property type="entry name" value="DEATH-ASSOCIATED INHIBITOR OF APOPTOSIS 2"/>
    <property type="match status" value="1"/>
</dbReference>
<accession>A0A820EE06</accession>
<name>A0A820EE06_9BILA</name>
<proteinExistence type="predicted"/>
<dbReference type="Gene3D" id="1.10.1170.10">
    <property type="entry name" value="Inhibitor Of Apoptosis Protein (2mihbC-IAP-1), Chain A"/>
    <property type="match status" value="1"/>
</dbReference>
<evidence type="ECO:0000313" key="2">
    <source>
        <dbReference type="Proteomes" id="UP000663823"/>
    </source>
</evidence>
<dbReference type="Proteomes" id="UP000663823">
    <property type="component" value="Unassembled WGS sequence"/>
</dbReference>
<dbReference type="InterPro" id="IPR001370">
    <property type="entry name" value="BIR_rpt"/>
</dbReference>
<sequence>MNDSSRQFDKKKQGSHTLAIIINRIQTLVKSIKRPGIHAVYTMIAAGFEYTGDGDTARCKDCQLEIYNWTLDMNPFTIHSKYQPDCPFVLSRVPTSSSDVLASSISPTTSTQNAAVSTAEENISKHQTIETIDFQSISNSFLESDSLQQVRKRTFSHWSHRTVPSSAQMIEAGFFN</sequence>
<reference evidence="1" key="1">
    <citation type="submission" date="2021-02" db="EMBL/GenBank/DDBJ databases">
        <authorList>
            <person name="Nowell W R."/>
        </authorList>
    </citation>
    <scope>NUCLEOTIDE SEQUENCE</scope>
</reference>
<dbReference type="PANTHER" id="PTHR10044">
    <property type="entry name" value="INHIBITOR OF APOPTOSIS"/>
    <property type="match status" value="1"/>
</dbReference>
<dbReference type="GO" id="GO:0005634">
    <property type="term" value="C:nucleus"/>
    <property type="evidence" value="ECO:0007669"/>
    <property type="project" value="TreeGrafter"/>
</dbReference>
<dbReference type="EMBL" id="CAJOAX010031368">
    <property type="protein sequence ID" value="CAF4247053.1"/>
    <property type="molecule type" value="Genomic_DNA"/>
</dbReference>
<dbReference type="GO" id="GO:0005737">
    <property type="term" value="C:cytoplasm"/>
    <property type="evidence" value="ECO:0007669"/>
    <property type="project" value="TreeGrafter"/>
</dbReference>
<dbReference type="SUPFAM" id="SSF57924">
    <property type="entry name" value="Inhibitor of apoptosis (IAP) repeat"/>
    <property type="match status" value="1"/>
</dbReference>
<dbReference type="PROSITE" id="PS50143">
    <property type="entry name" value="BIR_REPEAT_2"/>
    <property type="match status" value="1"/>
</dbReference>
<organism evidence="1 2">
    <name type="scientific">Rotaria sordida</name>
    <dbReference type="NCBI Taxonomy" id="392033"/>
    <lineage>
        <taxon>Eukaryota</taxon>
        <taxon>Metazoa</taxon>
        <taxon>Spiralia</taxon>
        <taxon>Gnathifera</taxon>
        <taxon>Rotifera</taxon>
        <taxon>Eurotatoria</taxon>
        <taxon>Bdelloidea</taxon>
        <taxon>Philodinida</taxon>
        <taxon>Philodinidae</taxon>
        <taxon>Rotaria</taxon>
    </lineage>
</organism>
<dbReference type="SMART" id="SM00238">
    <property type="entry name" value="BIR"/>
    <property type="match status" value="1"/>
</dbReference>
<dbReference type="CDD" id="cd00022">
    <property type="entry name" value="BIR"/>
    <property type="match status" value="1"/>
</dbReference>
<gene>
    <name evidence="1" type="ORF">OTI717_LOCUS40304</name>
</gene>
<comment type="caution">
    <text evidence="1">The sequence shown here is derived from an EMBL/GenBank/DDBJ whole genome shotgun (WGS) entry which is preliminary data.</text>
</comment>
<dbReference type="InterPro" id="IPR050784">
    <property type="entry name" value="IAP"/>
</dbReference>
<evidence type="ECO:0000313" key="1">
    <source>
        <dbReference type="EMBL" id="CAF4247053.1"/>
    </source>
</evidence>